<sequence>LEAEVIQQKQDRTQHTFSLKLAGRWPVRVVHTVYWQYFHQSLAVKAACWWAKSNRNLEFPTIPKVKESWNLCIRNSRKSSGRYESKLNTLRQQYKWQYSFTILKEGDESREGRIPPTLGGP</sequence>
<gene>
    <name evidence="1" type="primary">pol</name>
</gene>
<reference evidence="1" key="1">
    <citation type="submission" date="2005-07" db="EMBL/GenBank/DDBJ databases">
        <title>Genetic Diversity of HIV-1 in Northern Kenya.</title>
        <authorList>
            <person name="Khamadi S.A."/>
            <person name="Ochieng W."/>
            <person name="Lihana R.W."/>
            <person name="Kiptoo M.K."/>
            <person name="Kinyua J.G."/>
            <person name="Lagat N."/>
            <person name="Muriuki J."/>
            <person name="Mwangi J."/>
            <person name="Pelle R."/>
            <person name="Muigai A."/>
            <person name="Carter J."/>
            <person name="Yamada R."/>
            <person name="Mpoke S."/>
        </authorList>
    </citation>
    <scope>NUCLEOTIDE SEQUENCE</scope>
    <source>
        <strain evidence="1">MYDHO59</strain>
    </source>
</reference>
<proteinExistence type="predicted"/>
<dbReference type="SUPFAM" id="SSF53098">
    <property type="entry name" value="Ribonuclease H-like"/>
    <property type="match status" value="1"/>
</dbReference>
<feature type="non-terminal residue" evidence="1">
    <location>
        <position position="1"/>
    </location>
</feature>
<organism evidence="1">
    <name type="scientific">Human immunodeficiency virus type 1</name>
    <name type="common">HIV-1</name>
    <dbReference type="NCBI Taxonomy" id="11676"/>
    <lineage>
        <taxon>Viruses</taxon>
        <taxon>Riboviria</taxon>
        <taxon>Pararnavirae</taxon>
        <taxon>Artverviricota</taxon>
        <taxon>Revtraviricetes</taxon>
        <taxon>Ortervirales</taxon>
        <taxon>Retroviridae</taxon>
        <taxon>Orthoretrovirinae</taxon>
        <taxon>Lentivirus</taxon>
        <taxon>Lentivirus humimdef1</taxon>
    </lineage>
</organism>
<dbReference type="InterPro" id="IPR012337">
    <property type="entry name" value="RNaseH-like_sf"/>
</dbReference>
<dbReference type="EMBL" id="DQ149290">
    <property type="protein sequence ID" value="AAZ94979.1"/>
    <property type="molecule type" value="Genomic_DNA"/>
</dbReference>
<protein>
    <submittedName>
        <fullName evidence="1">Integrase</fullName>
    </submittedName>
</protein>
<evidence type="ECO:0000313" key="1">
    <source>
        <dbReference type="EMBL" id="AAZ94979.1"/>
    </source>
</evidence>
<organismHost>
    <name type="scientific">Homo sapiens</name>
    <name type="common">Human</name>
    <dbReference type="NCBI Taxonomy" id="9606"/>
</organismHost>
<name>Q3S8J0_HV1</name>
<feature type="non-terminal residue" evidence="1">
    <location>
        <position position="121"/>
    </location>
</feature>
<accession>Q3S8J0</accession>